<evidence type="ECO:0000313" key="1">
    <source>
        <dbReference type="EMBL" id="KRX31575.1"/>
    </source>
</evidence>
<keyword evidence="2" id="KW-1185">Reference proteome</keyword>
<reference evidence="1 2" key="1">
    <citation type="submission" date="2015-01" db="EMBL/GenBank/DDBJ databases">
        <title>Evolution of Trichinella species and genotypes.</title>
        <authorList>
            <person name="Korhonen P.K."/>
            <person name="Edoardo P."/>
            <person name="Giuseppe L.R."/>
            <person name="Gasser R.B."/>
        </authorList>
    </citation>
    <scope>NUCLEOTIDE SEQUENCE [LARGE SCALE GENOMIC DNA]</scope>
    <source>
        <strain evidence="1">ISS417</strain>
    </source>
</reference>
<evidence type="ECO:0000313" key="2">
    <source>
        <dbReference type="Proteomes" id="UP000055048"/>
    </source>
</evidence>
<protein>
    <submittedName>
        <fullName evidence="1">Uncharacterized protein</fullName>
    </submittedName>
</protein>
<comment type="caution">
    <text evidence="1">The sequence shown here is derived from an EMBL/GenBank/DDBJ whole genome shotgun (WGS) entry which is preliminary data.</text>
</comment>
<name>A0A0V0SZ04_9BILA</name>
<dbReference type="Proteomes" id="UP000055048">
    <property type="component" value="Unassembled WGS sequence"/>
</dbReference>
<dbReference type="AlphaFoldDB" id="A0A0V0SZ04"/>
<gene>
    <name evidence="1" type="ORF">T05_2910</name>
</gene>
<sequence>MCAGQNVDDQSNLTFRTTVKPEYGALSAVYKFSLLKHLLSVLKQNLLEEAYTGTKLTQCRVLYTTKRAL</sequence>
<proteinExistence type="predicted"/>
<accession>A0A0V0SZ04</accession>
<dbReference type="EMBL" id="JYDJ01001696">
    <property type="protein sequence ID" value="KRX31575.1"/>
    <property type="molecule type" value="Genomic_DNA"/>
</dbReference>
<organism evidence="1 2">
    <name type="scientific">Trichinella murrelli</name>
    <dbReference type="NCBI Taxonomy" id="144512"/>
    <lineage>
        <taxon>Eukaryota</taxon>
        <taxon>Metazoa</taxon>
        <taxon>Ecdysozoa</taxon>
        <taxon>Nematoda</taxon>
        <taxon>Enoplea</taxon>
        <taxon>Dorylaimia</taxon>
        <taxon>Trichinellida</taxon>
        <taxon>Trichinellidae</taxon>
        <taxon>Trichinella</taxon>
    </lineage>
</organism>